<organism evidence="2">
    <name type="scientific">Sulfurisphaera javensis</name>
    <dbReference type="NCBI Taxonomy" id="2049879"/>
    <lineage>
        <taxon>Archaea</taxon>
        <taxon>Thermoproteota</taxon>
        <taxon>Thermoprotei</taxon>
        <taxon>Sulfolobales</taxon>
        <taxon>Sulfolobaceae</taxon>
        <taxon>Sulfurisphaera</taxon>
    </lineage>
</organism>
<reference evidence="2" key="1">
    <citation type="submission" date="2024-03" db="EMBL/GenBank/DDBJ databases">
        <title>Complete genome sequence of Sulfurisphaera javensis strain KD-1.</title>
        <authorList>
            <person name="Sakai H."/>
            <person name="Nur N."/>
            <person name="Suwanto A."/>
            <person name="Kurosawa N."/>
        </authorList>
    </citation>
    <scope>NUCLEOTIDE SEQUENCE</scope>
    <source>
        <strain evidence="2">KD-1</strain>
    </source>
</reference>
<feature type="domain" description="NurA" evidence="1">
    <location>
        <begin position="68"/>
        <end position="345"/>
    </location>
</feature>
<name>A0AAT9GT16_9CREN</name>
<dbReference type="InterPro" id="IPR018977">
    <property type="entry name" value="NurA_domain"/>
</dbReference>
<proteinExistence type="predicted"/>
<gene>
    <name evidence="2" type="ORF">SJAV_20010</name>
</gene>
<dbReference type="SMART" id="SM00933">
    <property type="entry name" value="NurA"/>
    <property type="match status" value="1"/>
</dbReference>
<sequence length="392" mass="45051">MAQSLYEIKRRIQLLGDQIRKSKDKLTEAIDNVGNPDHPQTENEIKIHVESIENKIIAEEPSPKKERISIASLDSSSRYLRDPSINIVIVGLGIYSNKLGIKVGPFDISTNFMSVGTFEDILKSMNPIPGVRVKNYVDKYFREDYKIDDIADELRLENENIGLKEFRDLHELVIVDGPLYPTPLELSEFELQSEGRKRHQEAYIELAKKRISLLTDNVIGVVKRLETSQKLYRENKIKEMLKINFPINDAEVLNQIRMKMCKEGKCNKNLLVGPFKIEFSSQYFSAPSRYAYYLIITNPLGMASFFRIESLSLDKLNDFLPYVIERVSERLIPTYIEIADNLSKRASASLFVLAFQVLSTMLSINHDDKLSYYNIQNELTGAMSSLQHLRTL</sequence>
<dbReference type="KEGG" id="sjv:SJAV_20010"/>
<evidence type="ECO:0000313" key="2">
    <source>
        <dbReference type="EMBL" id="BFH74057.1"/>
    </source>
</evidence>
<dbReference type="Pfam" id="PF09376">
    <property type="entry name" value="NurA"/>
    <property type="match status" value="1"/>
</dbReference>
<protein>
    <submittedName>
        <fullName evidence="2">DNA double-strand break repair nuclease NurA</fullName>
    </submittedName>
</protein>
<dbReference type="RefSeq" id="WP_369609600.1">
    <property type="nucleotide sequence ID" value="NZ_AP031322.1"/>
</dbReference>
<accession>A0AAT9GT16</accession>
<dbReference type="GeneID" id="92354949"/>
<dbReference type="AlphaFoldDB" id="A0AAT9GT16"/>
<dbReference type="EMBL" id="AP031322">
    <property type="protein sequence ID" value="BFH74057.1"/>
    <property type="molecule type" value="Genomic_DNA"/>
</dbReference>
<evidence type="ECO:0000259" key="1">
    <source>
        <dbReference type="SMART" id="SM00933"/>
    </source>
</evidence>